<dbReference type="EMBL" id="WHOA01000167">
    <property type="protein sequence ID" value="NOU74529.1"/>
    <property type="molecule type" value="Genomic_DNA"/>
</dbReference>
<name>A0ABX1Y217_9BACL</name>
<dbReference type="Gene3D" id="3.30.2090.10">
    <property type="entry name" value="Multidrug efflux transporter AcrB TolC docking domain, DN and DC subdomains"/>
    <property type="match status" value="2"/>
</dbReference>
<feature type="transmembrane region" description="Helical" evidence="1">
    <location>
        <begin position="464"/>
        <end position="492"/>
    </location>
</feature>
<dbReference type="Gene3D" id="3.30.70.1440">
    <property type="entry name" value="Multidrug efflux transporter AcrB pore domain"/>
    <property type="match status" value="1"/>
</dbReference>
<feature type="transmembrane region" description="Helical" evidence="1">
    <location>
        <begin position="987"/>
        <end position="1010"/>
    </location>
</feature>
<accession>A0ABX1Y217</accession>
<comment type="caution">
    <text evidence="2">The sequence shown here is derived from an EMBL/GenBank/DDBJ whole genome shotgun (WGS) entry which is preliminary data.</text>
</comment>
<feature type="transmembrane region" description="Helical" evidence="1">
    <location>
        <begin position="910"/>
        <end position="931"/>
    </location>
</feature>
<dbReference type="SUPFAM" id="SSF82866">
    <property type="entry name" value="Multidrug efflux transporter AcrB transmembrane domain"/>
    <property type="match status" value="2"/>
</dbReference>
<feature type="transmembrane region" description="Helical" evidence="1">
    <location>
        <begin position="520"/>
        <end position="543"/>
    </location>
</feature>
<sequence length="1018" mass="109797">MQPIIEAVMKRSVLVVVSILLIMGWGGMSAYKMERDYLPPINNSTLMISVRADNYQAAQVKASLAGVMEQAVSNMNGLESVETSSFNGGLLCSLYFPFQYDMEKAEDEVKQAMAGLTFPSGVDKPLVTRVSTSSFPMMRISLAGQSDQTDENGLRSSLQNELVNQLKSVPGVSEIRVTGGGNNGFAVTIRMKDLEKMGFTLDDVKRSLASPGKDFPQGKIVSSQITIPVRVTGWGVSAQDLSETRIQGSDGKTIPLSAVAEVSPSMVDLQTISRMDGKPSVILDVLKSPSSNITDVSNRVHQRVHELQGTLPSGIQLSIPFDHAEDIQASLKGLIREGLLGCLFSMLSVLLFLRNVRATLLIAISLPICLLATTALLKGMGISLNILTVSGLVVAMGRVVDDSIVIVDNMYRRIQESDRKVYLHHLAGAVREMMPAIVSSTATTIVVFLPILLVGGIVQSSFASFAWTVVIALIVSLLVSIVVIPALAHLWWKDFRVNARTAEPLVKRILQWAFPRKKRVVGLVVVIFIGTIAQAIFLPVNFLPASGPGAISIKVALPEKSSGQAVDTEVKRVEDLLKSDPQIATFSATIGSSFIPMFDDVFDEGGGWIQSSKEANLIANLKANANLDTVVTELNKKLWNLKSAARFTVTNRNIAGDDSLLKIVITGASANELDTVALNIRNKLALVPGLSVEGAENDTESGPAYHLSLNEDQIKRNGIKVEDILNRIQPYVSQGTRIDIAAGDQRIPLIINTDLDAASKQSGKDVLALLSSETFQSRDGHTISLQQLTSLAPNNELSVYRDRDGQPFAVVTANIVSNDVEKVTSQTQSLLEGLTLPRGVSYSFGGISGQVQQMIMEMAIALSISVILVLLIVSTVFRGWKAPLSVLVCIPLSVIGSVWGMVVFGMQWNLAAFIGILMLVGIVVTNGIVLVDKIERNMASGMIPEEAILQGTMSRVRPILMTAFATILTLLPLALSSRTDTVISQTLGVVVVGGMLSSTFISLIVIPVIYKWMHKKLG</sequence>
<keyword evidence="3" id="KW-1185">Reference proteome</keyword>
<dbReference type="SUPFAM" id="SSF82714">
    <property type="entry name" value="Multidrug efflux transporter AcrB TolC docking domain, DN and DC subdomains"/>
    <property type="match status" value="1"/>
</dbReference>
<keyword evidence="1" id="KW-0812">Transmembrane</keyword>
<protein>
    <submittedName>
        <fullName evidence="2">AcrB/AcrD/AcrF family protein</fullName>
    </submittedName>
</protein>
<keyword evidence="1" id="KW-0472">Membrane</keyword>
<dbReference type="SUPFAM" id="SSF82693">
    <property type="entry name" value="Multidrug efflux transporter AcrB pore domain, PN1, PN2, PC1 and PC2 subdomains"/>
    <property type="match status" value="2"/>
</dbReference>
<dbReference type="Proteomes" id="UP000616779">
    <property type="component" value="Unassembled WGS sequence"/>
</dbReference>
<keyword evidence="1" id="KW-1133">Transmembrane helix</keyword>
<feature type="transmembrane region" description="Helical" evidence="1">
    <location>
        <begin position="858"/>
        <end position="877"/>
    </location>
</feature>
<feature type="transmembrane region" description="Helical" evidence="1">
    <location>
        <begin position="12"/>
        <end position="31"/>
    </location>
</feature>
<feature type="transmembrane region" description="Helical" evidence="1">
    <location>
        <begin position="958"/>
        <end position="975"/>
    </location>
</feature>
<feature type="transmembrane region" description="Helical" evidence="1">
    <location>
        <begin position="884"/>
        <end position="904"/>
    </location>
</feature>
<dbReference type="InterPro" id="IPR001036">
    <property type="entry name" value="Acrflvin-R"/>
</dbReference>
<dbReference type="Gene3D" id="1.20.1640.10">
    <property type="entry name" value="Multidrug efflux transporter AcrB transmembrane domain"/>
    <property type="match status" value="2"/>
</dbReference>
<dbReference type="PANTHER" id="PTHR32063">
    <property type="match status" value="1"/>
</dbReference>
<organism evidence="2 3">
    <name type="scientific">Paenibacillus phytorum</name>
    <dbReference type="NCBI Taxonomy" id="2654977"/>
    <lineage>
        <taxon>Bacteria</taxon>
        <taxon>Bacillati</taxon>
        <taxon>Bacillota</taxon>
        <taxon>Bacilli</taxon>
        <taxon>Bacillales</taxon>
        <taxon>Paenibacillaceae</taxon>
        <taxon>Paenibacillus</taxon>
    </lineage>
</organism>
<evidence type="ECO:0000313" key="2">
    <source>
        <dbReference type="EMBL" id="NOU74529.1"/>
    </source>
</evidence>
<dbReference type="Gene3D" id="3.30.70.1320">
    <property type="entry name" value="Multidrug efflux transporter AcrB pore domain like"/>
    <property type="match status" value="1"/>
</dbReference>
<proteinExistence type="predicted"/>
<feature type="transmembrane region" description="Helical" evidence="1">
    <location>
        <begin position="436"/>
        <end position="458"/>
    </location>
</feature>
<dbReference type="PRINTS" id="PR00702">
    <property type="entry name" value="ACRIFLAVINRP"/>
</dbReference>
<dbReference type="InterPro" id="IPR027463">
    <property type="entry name" value="AcrB_DN_DC_subdom"/>
</dbReference>
<feature type="transmembrane region" description="Helical" evidence="1">
    <location>
        <begin position="359"/>
        <end position="377"/>
    </location>
</feature>
<gene>
    <name evidence="2" type="ORF">GC098_24555</name>
</gene>
<evidence type="ECO:0000256" key="1">
    <source>
        <dbReference type="SAM" id="Phobius"/>
    </source>
</evidence>
<dbReference type="Gene3D" id="3.30.70.1430">
    <property type="entry name" value="Multidrug efflux transporter AcrB pore domain"/>
    <property type="match status" value="2"/>
</dbReference>
<dbReference type="PANTHER" id="PTHR32063:SF0">
    <property type="entry name" value="SWARMING MOTILITY PROTEIN SWRC"/>
    <property type="match status" value="1"/>
</dbReference>
<feature type="transmembrane region" description="Helical" evidence="1">
    <location>
        <begin position="334"/>
        <end position="353"/>
    </location>
</feature>
<dbReference type="Pfam" id="PF00873">
    <property type="entry name" value="ACR_tran"/>
    <property type="match status" value="1"/>
</dbReference>
<evidence type="ECO:0000313" key="3">
    <source>
        <dbReference type="Proteomes" id="UP000616779"/>
    </source>
</evidence>
<reference evidence="2 3" key="1">
    <citation type="submission" date="2019-10" db="EMBL/GenBank/DDBJ databases">
        <title>Description of Paenibacillus terrestris sp. nov.</title>
        <authorList>
            <person name="Carlier A."/>
            <person name="Qi S."/>
        </authorList>
    </citation>
    <scope>NUCLEOTIDE SEQUENCE [LARGE SCALE GENOMIC DNA]</scope>
    <source>
        <strain evidence="2 3">LMG 31458</strain>
    </source>
</reference>